<dbReference type="VEuPathDB" id="FungiDB:VP01_2036g2"/>
<accession>A0A0L6VAX5</accession>
<name>A0A0L6VAX5_9BASI</name>
<dbReference type="Proteomes" id="UP000037035">
    <property type="component" value="Unassembled WGS sequence"/>
</dbReference>
<sequence length="742" mass="84232">MTEEFTLIICEDMQRECGIGQQTTEIRRRHESYSLTILKLSSFLNVSGRPICCRCGKERGEEVLVRTIRHTDSANLLLLLIAHSPRLITSGSGAAGSFVPSSTSWTGLARPNLAFNFDIWENEFRSSDQLSFLLFFQRSLKFLNHILRQRPSAYQSGNNTTLAAISTDKTKQYIPYSVSSISFKGFYIRCLRRGISGTSAPRQTKNPTVPMRKRRFGNVRRLFPCPGIPVSSSSLTYLEVLSKVFTNVSSGTALEGLNGARPVSDGFLSQSIITVKLVQVDLHTSRIGLFDLSTSYLMGWPLFQDGVGQELFLVGCELFLCWEEISPSSWKFRALSAAGLEAACHGCLLGGTEGYRCLMCPWWLHLCDQLVLQDSKRPWYHQMLWNQSRQLYRLLLLRRHDQHRERVMRNGSKCDNIRARMITEIVLLRCDQDEYMQPAPILLWPPNEPRGGLYGLWIRKGLTIYSSFSLYIRDNPTARGPERTDQAMEICTLRILGRITPRDRAISIGLAGEGNWRLIHKSRASDGHLKTRCHHILAGTGRRTARPVEVTSLTLAPPLRRAWYSLAGAKRASEGCACSSSHFFSIKHSRVYHHLKVEFLRLAVVVSPKLYFFPLSSEYRRSRRKWNGLMFFVFPYLHLGIIRGLGSRPREIESARAKAYPPPGQSHSLCQSKGIVSALAKAKGLAFALAKMLPLIWQKRPWLCPGRGYAFALAEKIGKKEMDQYTFIFDQYTFIFDQYTLG</sequence>
<keyword evidence="2" id="KW-1185">Reference proteome</keyword>
<evidence type="ECO:0000313" key="2">
    <source>
        <dbReference type="Proteomes" id="UP000037035"/>
    </source>
</evidence>
<dbReference type="EMBL" id="LAVV01006878">
    <property type="protein sequence ID" value="KNZ57941.1"/>
    <property type="molecule type" value="Genomic_DNA"/>
</dbReference>
<comment type="caution">
    <text evidence="1">The sequence shown here is derived from an EMBL/GenBank/DDBJ whole genome shotgun (WGS) entry which is preliminary data.</text>
</comment>
<proteinExistence type="predicted"/>
<protein>
    <submittedName>
        <fullName evidence="1">Uncharacterized protein</fullName>
    </submittedName>
</protein>
<gene>
    <name evidence="1" type="ORF">VP01_2036g2</name>
</gene>
<dbReference type="AlphaFoldDB" id="A0A0L6VAX5"/>
<organism evidence="1 2">
    <name type="scientific">Puccinia sorghi</name>
    <dbReference type="NCBI Taxonomy" id="27349"/>
    <lineage>
        <taxon>Eukaryota</taxon>
        <taxon>Fungi</taxon>
        <taxon>Dikarya</taxon>
        <taxon>Basidiomycota</taxon>
        <taxon>Pucciniomycotina</taxon>
        <taxon>Pucciniomycetes</taxon>
        <taxon>Pucciniales</taxon>
        <taxon>Pucciniaceae</taxon>
        <taxon>Puccinia</taxon>
    </lineage>
</organism>
<reference evidence="1 2" key="1">
    <citation type="submission" date="2015-08" db="EMBL/GenBank/DDBJ databases">
        <title>Next Generation Sequencing and Analysis of the Genome of Puccinia sorghi L Schw, the Causal Agent of Maize Common Rust.</title>
        <authorList>
            <person name="Rochi L."/>
            <person name="Burguener G."/>
            <person name="Darino M."/>
            <person name="Turjanski A."/>
            <person name="Kreff E."/>
            <person name="Dieguez M.J."/>
            <person name="Sacco F."/>
        </authorList>
    </citation>
    <scope>NUCLEOTIDE SEQUENCE [LARGE SCALE GENOMIC DNA]</scope>
    <source>
        <strain evidence="1 2">RO10H11247</strain>
    </source>
</reference>
<evidence type="ECO:0000313" key="1">
    <source>
        <dbReference type="EMBL" id="KNZ57941.1"/>
    </source>
</evidence>